<organism evidence="4 5">
    <name type="scientific">Plectus sambesii</name>
    <dbReference type="NCBI Taxonomy" id="2011161"/>
    <lineage>
        <taxon>Eukaryota</taxon>
        <taxon>Metazoa</taxon>
        <taxon>Ecdysozoa</taxon>
        <taxon>Nematoda</taxon>
        <taxon>Chromadorea</taxon>
        <taxon>Plectida</taxon>
        <taxon>Plectina</taxon>
        <taxon>Plectoidea</taxon>
        <taxon>Plectidae</taxon>
        <taxon>Plectus</taxon>
    </lineage>
</organism>
<evidence type="ECO:0000259" key="3">
    <source>
        <dbReference type="Pfam" id="PF01705"/>
    </source>
</evidence>
<feature type="compositionally biased region" description="Gly residues" evidence="1">
    <location>
        <begin position="30"/>
        <end position="45"/>
    </location>
</feature>
<feature type="compositionally biased region" description="Low complexity" evidence="1">
    <location>
        <begin position="46"/>
        <end position="84"/>
    </location>
</feature>
<dbReference type="Proteomes" id="UP000887566">
    <property type="component" value="Unplaced"/>
</dbReference>
<sequence length="244" mass="25311">MNQRVLHFYCSVLVLLLLLLVCPTDSRKGSSGGSSGTSSSGGRGTSGSRTGVAANNNGGGTRTSNVGGSSSGTNNVGGSSSGTNFAPVNNRPSVQSNYNAGGGTSSFSSGSGVGSVLRSNQFKGAIAGAAAGFIAYQAGKAIIRSASRPMPWGGRNYYWGPDYYQRQSGYEMCSMPIENDAYFGSFSFDNGDRPRQIVWSCRSYSERCCGYECCPRNGAAAGGAGTAVWMLLGLHAICRVLNIF</sequence>
<dbReference type="AlphaFoldDB" id="A0A914VI23"/>
<evidence type="ECO:0000256" key="2">
    <source>
        <dbReference type="SAM" id="SignalP"/>
    </source>
</evidence>
<name>A0A914VI23_9BILA</name>
<feature type="region of interest" description="Disordered" evidence="1">
    <location>
        <begin position="26"/>
        <end position="101"/>
    </location>
</feature>
<dbReference type="PANTHER" id="PTHR47520">
    <property type="entry name" value="CX DOMAIN-CONTAINING PROTEIN-RELATED"/>
    <property type="match status" value="1"/>
</dbReference>
<protein>
    <submittedName>
        <fullName evidence="5">CX domain-containing protein</fullName>
    </submittedName>
</protein>
<reference evidence="5" key="1">
    <citation type="submission" date="2022-11" db="UniProtKB">
        <authorList>
            <consortium name="WormBaseParasite"/>
        </authorList>
    </citation>
    <scope>IDENTIFICATION</scope>
</reference>
<accession>A0A914VI23</accession>
<evidence type="ECO:0000313" key="4">
    <source>
        <dbReference type="Proteomes" id="UP000887566"/>
    </source>
</evidence>
<dbReference type="InterPro" id="IPR002619">
    <property type="entry name" value="CX"/>
</dbReference>
<keyword evidence="2" id="KW-0732">Signal</keyword>
<proteinExistence type="predicted"/>
<dbReference type="WBParaSite" id="PSAMB.scaffold19size118911.g328.t1">
    <property type="protein sequence ID" value="PSAMB.scaffold19size118911.g328.t1"/>
    <property type="gene ID" value="PSAMB.scaffold19size118911.g328"/>
</dbReference>
<feature type="domain" description="CX" evidence="3">
    <location>
        <begin position="157"/>
        <end position="214"/>
    </location>
</feature>
<feature type="chain" id="PRO_5037964067" evidence="2">
    <location>
        <begin position="27"/>
        <end position="244"/>
    </location>
</feature>
<dbReference type="Pfam" id="PF01705">
    <property type="entry name" value="CX"/>
    <property type="match status" value="1"/>
</dbReference>
<evidence type="ECO:0000256" key="1">
    <source>
        <dbReference type="SAM" id="MobiDB-lite"/>
    </source>
</evidence>
<keyword evidence="4" id="KW-1185">Reference proteome</keyword>
<evidence type="ECO:0000313" key="5">
    <source>
        <dbReference type="WBParaSite" id="PSAMB.scaffold19size118911.g328.t1"/>
    </source>
</evidence>
<feature type="compositionally biased region" description="Polar residues" evidence="1">
    <location>
        <begin position="86"/>
        <end position="99"/>
    </location>
</feature>
<feature type="signal peptide" evidence="2">
    <location>
        <begin position="1"/>
        <end position="26"/>
    </location>
</feature>